<evidence type="ECO:0000256" key="1">
    <source>
        <dbReference type="SAM" id="MobiDB-lite"/>
    </source>
</evidence>
<evidence type="ECO:0000313" key="2">
    <source>
        <dbReference type="Proteomes" id="UP000515125"/>
    </source>
</evidence>
<reference evidence="3" key="1">
    <citation type="submission" date="2025-08" db="UniProtKB">
        <authorList>
            <consortium name="RefSeq"/>
        </authorList>
    </citation>
    <scope>IDENTIFICATION</scope>
</reference>
<evidence type="ECO:0000313" key="3">
    <source>
        <dbReference type="RefSeq" id="XP_026191041.1"/>
    </source>
</evidence>
<dbReference type="GeneID" id="34619702"/>
<dbReference type="AlphaFoldDB" id="A0A6P6RT90"/>
<keyword evidence="2" id="KW-1185">Reference proteome</keyword>
<dbReference type="OrthoDB" id="364384at2759"/>
<sequence>MLTSAANVVCVPTGGYLLRNVGCVLLTLAVGLERLRSGAVLLTLELPSILEGANMLPQRHSEGSDGAAKGSKVLLRPSRGSLHRARQPVPFFSKSSGVPSASEGAPDAPTHSSKDNDGGASIFSLEASLLHRLAAPLVEAADVLVMPLLHPRCFAAQPSQDAWRADSLGEMLWLGDGDGEMNSDACSERAAIPPLRRGRAALASDEGKAAGTRKCQSAGGCQAKRRAESVAHREREGGGRERGILPTAALATHCCTAGGERLRAFKHAAGRDALADFLIGTPPTGPPSSIEFTTHALATNACAAAFRKCLMDAKKRLSGFQELHGKEGVSHSFGAMMQKVLAEALATYDHQTRPYQLSSERSVLRDELRRSVERALRLAYLNDDSGEGGKGVSCGSAEINGQEAVSIENDARSRLRAQLVAALQKDAERFESLAPGILRKTHTTALARHVDQAISRAALAHARCGGLFRVQALEAADKRLMCLLPPAAVGMTRIRNQQDTPSQTMFTDTLEHHSDREKALQAAASASRDAWLCRRFCVSLLEIHLVLLQKLAKNFSTMAVEMSQSPLAALLRRQHVCAVLGYATATCRSICKSALLVSFVICYARPQSRPWLGVSLRPALSIASLLRMRGKGNLQGYSRFTNDGEGLASGRPFAFRLQPKIHFDVEVD</sequence>
<dbReference type="RefSeq" id="XP_026191041.1">
    <property type="nucleotide sequence ID" value="XM_026335256.1"/>
</dbReference>
<accession>A0A6P6RT90</accession>
<dbReference type="Proteomes" id="UP000515125">
    <property type="component" value="Unplaced"/>
</dbReference>
<organism evidence="2 3">
    <name type="scientific">Cyclospora cayetanensis</name>
    <dbReference type="NCBI Taxonomy" id="88456"/>
    <lineage>
        <taxon>Eukaryota</taxon>
        <taxon>Sar</taxon>
        <taxon>Alveolata</taxon>
        <taxon>Apicomplexa</taxon>
        <taxon>Conoidasida</taxon>
        <taxon>Coccidia</taxon>
        <taxon>Eucoccidiorida</taxon>
        <taxon>Eimeriorina</taxon>
        <taxon>Eimeriidae</taxon>
        <taxon>Cyclospora</taxon>
    </lineage>
</organism>
<proteinExistence type="predicted"/>
<name>A0A6P6RT90_9EIME</name>
<feature type="region of interest" description="Disordered" evidence="1">
    <location>
        <begin position="90"/>
        <end position="117"/>
    </location>
</feature>
<protein>
    <submittedName>
        <fullName evidence="3">Uncharacterized protein LOC34619702</fullName>
    </submittedName>
</protein>
<gene>
    <name evidence="3" type="primary">LOC34619702</name>
</gene>